<protein>
    <recommendedName>
        <fullName evidence="1">GmrSD restriction endonucleases N-terminal domain-containing protein</fullName>
    </recommendedName>
</protein>
<reference evidence="2" key="2">
    <citation type="submission" date="2020-09" db="EMBL/GenBank/DDBJ databases">
        <authorList>
            <person name="Sun Q."/>
            <person name="Kim S."/>
        </authorList>
    </citation>
    <scope>NUCLEOTIDE SEQUENCE</scope>
    <source>
        <strain evidence="2">KCTC 23224</strain>
    </source>
</reference>
<proteinExistence type="predicted"/>
<dbReference type="InterPro" id="IPR004919">
    <property type="entry name" value="GmrSD_N"/>
</dbReference>
<dbReference type="Proteomes" id="UP000642809">
    <property type="component" value="Unassembled WGS sequence"/>
</dbReference>
<feature type="domain" description="GmrSD restriction endonucleases N-terminal" evidence="1">
    <location>
        <begin position="16"/>
        <end position="249"/>
    </location>
</feature>
<dbReference type="PANTHER" id="PTHR35149">
    <property type="entry name" value="SLL5132 PROTEIN"/>
    <property type="match status" value="1"/>
</dbReference>
<gene>
    <name evidence="2" type="ORF">GCM10008106_16890</name>
</gene>
<keyword evidence="3" id="KW-1185">Reference proteome</keyword>
<dbReference type="EMBL" id="BMYF01000009">
    <property type="protein sequence ID" value="GHB36227.1"/>
    <property type="molecule type" value="Genomic_DNA"/>
</dbReference>
<sequence length="706" mass="83975">MAKKASAYLKEENLLTLLSQNNFIVPEIQREYVWGENEGVITKFLSDLKNKIGLCCNECNLPSSENKINIGFLYSYKPDYVKIEHDRFLDENLIDGQQRFTTLFLLLFYCALKETRSDGKNRKEEFLTLIRFEEKIRMCFDFRVRDLTKRFMLELIEKVDSIEQIQNIDKQTWFLKDYKNDVSIKSIRNALGFIQNIFSDNTRYFNHIINYVVFWHFKTEATSQGEELYITMNARGEELADNEVTKAALMVGGSEIYEWGKKWEEWQQFFWENRDKTNPNPSADKGFNGFLSCIAGLESYLNYDNWDNAEKDIQKLLTLEKVEKYITAFKLLIDKRSEFEKHYSYSDWIQKCFDKIWEIINKNETDWMVDYKDKNKSTERNRMVFIWSWLYYLIELKSESKEININELYRVLRFFFIRYSNNNRSVLTLKMTVNGIIHNGIFMSLYQAIDTAEISPEEETDTKLRTIEESVKYIFLSSIKEDIDFIQKEELIWQIEDHPLNLDGSDVGNINITHLIDLNDSTTIKKLTDVRDTFFELFPNGTKSGSPLLKTILLHYGDFWKDTSYYHKRYDFSDWKRNIRKVEFKTFIDSLIGKTLELRLNDLQNEFLTKHKTDIKNSVIALSAGYSLREKLIFYSFFISSEELWSQGERVIICDEIEYSRLFIDENQIIYNSKGNFKGDWGNLDLWEKVKEQVVNPLDELKRKIA</sequence>
<comment type="caution">
    <text evidence="2">The sequence shown here is derived from an EMBL/GenBank/DDBJ whole genome shotgun (WGS) entry which is preliminary data.</text>
</comment>
<dbReference type="AlphaFoldDB" id="A0A8J3CWF5"/>
<reference evidence="2" key="1">
    <citation type="journal article" date="2014" name="Int. J. Syst. Evol. Microbiol.">
        <title>Complete genome sequence of Corynebacterium casei LMG S-19264T (=DSM 44701T), isolated from a smear-ripened cheese.</title>
        <authorList>
            <consortium name="US DOE Joint Genome Institute (JGI-PGF)"/>
            <person name="Walter F."/>
            <person name="Albersmeier A."/>
            <person name="Kalinowski J."/>
            <person name="Ruckert C."/>
        </authorList>
    </citation>
    <scope>NUCLEOTIDE SEQUENCE</scope>
    <source>
        <strain evidence="2">KCTC 23224</strain>
    </source>
</reference>
<dbReference type="RefSeq" id="WP_189580715.1">
    <property type="nucleotide sequence ID" value="NZ_BMYF01000009.1"/>
</dbReference>
<name>A0A8J3CWF5_9BACT</name>
<accession>A0A8J3CWF5</accession>
<organism evidence="2 3">
    <name type="scientific">Mongoliitalea lutea</name>
    <dbReference type="NCBI Taxonomy" id="849756"/>
    <lineage>
        <taxon>Bacteria</taxon>
        <taxon>Pseudomonadati</taxon>
        <taxon>Bacteroidota</taxon>
        <taxon>Cytophagia</taxon>
        <taxon>Cytophagales</taxon>
        <taxon>Cyclobacteriaceae</taxon>
        <taxon>Mongoliitalea</taxon>
    </lineage>
</organism>
<evidence type="ECO:0000259" key="1">
    <source>
        <dbReference type="Pfam" id="PF03235"/>
    </source>
</evidence>
<dbReference type="Pfam" id="PF03235">
    <property type="entry name" value="GmrSD_N"/>
    <property type="match status" value="1"/>
</dbReference>
<dbReference type="PANTHER" id="PTHR35149:SF1">
    <property type="entry name" value="DUF5655 DOMAIN-CONTAINING PROTEIN"/>
    <property type="match status" value="1"/>
</dbReference>
<evidence type="ECO:0000313" key="3">
    <source>
        <dbReference type="Proteomes" id="UP000642809"/>
    </source>
</evidence>
<evidence type="ECO:0000313" key="2">
    <source>
        <dbReference type="EMBL" id="GHB36227.1"/>
    </source>
</evidence>